<dbReference type="AlphaFoldDB" id="A0A2D4K9B7"/>
<name>A0A2D4K9B7_9SAUR</name>
<accession>A0A2D4K9B7</accession>
<reference evidence="1" key="2">
    <citation type="submission" date="2017-11" db="EMBL/GenBank/DDBJ databases">
        <title>Coralsnake Venomics: Analyses of Venom Gland Transcriptomes and Proteomes of Six Brazilian Taxa.</title>
        <authorList>
            <person name="Aird S.D."/>
            <person name="Jorge da Silva N."/>
            <person name="Qiu L."/>
            <person name="Villar-Briones A."/>
            <person name="Aparecida-Saddi V."/>
            <person name="Campos-Telles M.P."/>
            <person name="Grau M."/>
            <person name="Mikheyev A.S."/>
        </authorList>
    </citation>
    <scope>NUCLEOTIDE SEQUENCE</scope>
    <source>
        <tissue evidence="1">Venom_gland</tissue>
    </source>
</reference>
<proteinExistence type="predicted"/>
<organism evidence="1">
    <name type="scientific">Micrurus paraensis</name>
    <dbReference type="NCBI Taxonomy" id="1970185"/>
    <lineage>
        <taxon>Eukaryota</taxon>
        <taxon>Metazoa</taxon>
        <taxon>Chordata</taxon>
        <taxon>Craniata</taxon>
        <taxon>Vertebrata</taxon>
        <taxon>Euteleostomi</taxon>
        <taxon>Lepidosauria</taxon>
        <taxon>Squamata</taxon>
        <taxon>Bifurcata</taxon>
        <taxon>Unidentata</taxon>
        <taxon>Episquamata</taxon>
        <taxon>Toxicofera</taxon>
        <taxon>Serpentes</taxon>
        <taxon>Colubroidea</taxon>
        <taxon>Elapidae</taxon>
        <taxon>Elapinae</taxon>
        <taxon>Micrurus</taxon>
    </lineage>
</organism>
<evidence type="ECO:0000313" key="1">
    <source>
        <dbReference type="EMBL" id="LAB05306.1"/>
    </source>
</evidence>
<sequence length="124" mass="14367">MLETNDVKWGSGFFLSVSRIALKTRAEWDYLWGAESGQRKMRSNMDRSSWGCRKKQIQKKFPHGPQGSWALTQNAVQSSILNFIKRDSKEKESRNIHTFQNVTDSLQLMSIVEPPHHSCNLSWL</sequence>
<dbReference type="EMBL" id="IACL01045724">
    <property type="protein sequence ID" value="LAB05306.1"/>
    <property type="molecule type" value="Transcribed_RNA"/>
</dbReference>
<protein>
    <submittedName>
        <fullName evidence="1">Uncharacterized protein</fullName>
    </submittedName>
</protein>
<reference evidence="1" key="1">
    <citation type="submission" date="2017-07" db="EMBL/GenBank/DDBJ databases">
        <authorList>
            <person name="Mikheyev A."/>
            <person name="Grau M."/>
        </authorList>
    </citation>
    <scope>NUCLEOTIDE SEQUENCE</scope>
    <source>
        <tissue evidence="1">Venom_gland</tissue>
    </source>
</reference>